<accession>A0AAD6TY80</accession>
<dbReference type="AlphaFoldDB" id="A0AAD6TY80"/>
<organism evidence="2 3">
    <name type="scientific">Mycena belliarum</name>
    <dbReference type="NCBI Taxonomy" id="1033014"/>
    <lineage>
        <taxon>Eukaryota</taxon>
        <taxon>Fungi</taxon>
        <taxon>Dikarya</taxon>
        <taxon>Basidiomycota</taxon>
        <taxon>Agaricomycotina</taxon>
        <taxon>Agaricomycetes</taxon>
        <taxon>Agaricomycetidae</taxon>
        <taxon>Agaricales</taxon>
        <taxon>Marasmiineae</taxon>
        <taxon>Mycenaceae</taxon>
        <taxon>Mycena</taxon>
    </lineage>
</organism>
<sequence>MGCVSGDTDTGFWGCEGVWEIWRVLGGGNVKCSIGTINTPTSLERVPKCNNDFDAVESIDTVPQVGALGKESGVKGEEMSRCGLGCTWGGRWADAKDHDQSQCGPWEQGSVKEIITQSGGGRVTGHARASSSWVGKAVEVYLPGGEMKRGVRLGRRLLQIMAWGTGCGPQWTRTKLPAANLQQTQARGIGLKRWISGSGAGGVNPYSTLSNVEHSSDAAGSTITGDNKNMTTFCECWRVVVEMGWDIPLAAGWTEKLLFLAYFRTNFASLLGFTSLLLKEVMVCWTLVASISVKYRAEDRGMSGIPEGPEVPEATGRTGGFTGDHNTTERLGERLPDEPGRERERAKRTGRTGVDTENS</sequence>
<evidence type="ECO:0000313" key="2">
    <source>
        <dbReference type="EMBL" id="KAJ7081648.1"/>
    </source>
</evidence>
<evidence type="ECO:0000256" key="1">
    <source>
        <dbReference type="SAM" id="MobiDB-lite"/>
    </source>
</evidence>
<keyword evidence="3" id="KW-1185">Reference proteome</keyword>
<proteinExistence type="predicted"/>
<feature type="region of interest" description="Disordered" evidence="1">
    <location>
        <begin position="301"/>
        <end position="359"/>
    </location>
</feature>
<comment type="caution">
    <text evidence="2">The sequence shown here is derived from an EMBL/GenBank/DDBJ whole genome shotgun (WGS) entry which is preliminary data.</text>
</comment>
<dbReference type="Proteomes" id="UP001222325">
    <property type="component" value="Unassembled WGS sequence"/>
</dbReference>
<gene>
    <name evidence="2" type="ORF">B0H15DRAFT_803631</name>
</gene>
<evidence type="ECO:0000313" key="3">
    <source>
        <dbReference type="Proteomes" id="UP001222325"/>
    </source>
</evidence>
<protein>
    <submittedName>
        <fullName evidence="2">Uncharacterized protein</fullName>
    </submittedName>
</protein>
<reference evidence="2" key="1">
    <citation type="submission" date="2023-03" db="EMBL/GenBank/DDBJ databases">
        <title>Massive genome expansion in bonnet fungi (Mycena s.s.) driven by repeated elements and novel gene families across ecological guilds.</title>
        <authorList>
            <consortium name="Lawrence Berkeley National Laboratory"/>
            <person name="Harder C.B."/>
            <person name="Miyauchi S."/>
            <person name="Viragh M."/>
            <person name="Kuo A."/>
            <person name="Thoen E."/>
            <person name="Andreopoulos B."/>
            <person name="Lu D."/>
            <person name="Skrede I."/>
            <person name="Drula E."/>
            <person name="Henrissat B."/>
            <person name="Morin E."/>
            <person name="Kohler A."/>
            <person name="Barry K."/>
            <person name="LaButti K."/>
            <person name="Morin E."/>
            <person name="Salamov A."/>
            <person name="Lipzen A."/>
            <person name="Mereny Z."/>
            <person name="Hegedus B."/>
            <person name="Baldrian P."/>
            <person name="Stursova M."/>
            <person name="Weitz H."/>
            <person name="Taylor A."/>
            <person name="Grigoriev I.V."/>
            <person name="Nagy L.G."/>
            <person name="Martin F."/>
            <person name="Kauserud H."/>
        </authorList>
    </citation>
    <scope>NUCLEOTIDE SEQUENCE</scope>
    <source>
        <strain evidence="2">CBHHK173m</strain>
    </source>
</reference>
<name>A0AAD6TY80_9AGAR</name>
<dbReference type="EMBL" id="JARJCN010000049">
    <property type="protein sequence ID" value="KAJ7081648.1"/>
    <property type="molecule type" value="Genomic_DNA"/>
</dbReference>
<feature type="compositionally biased region" description="Basic and acidic residues" evidence="1">
    <location>
        <begin position="326"/>
        <end position="347"/>
    </location>
</feature>